<comment type="caution">
    <text evidence="1">The sequence shown here is derived from an EMBL/GenBank/DDBJ whole genome shotgun (WGS) entry which is preliminary data.</text>
</comment>
<keyword evidence="2" id="KW-1185">Reference proteome</keyword>
<dbReference type="AlphaFoldDB" id="A0A0A2KMP6"/>
<dbReference type="HOGENOM" id="CLU_3320214_0_0_1"/>
<reference evidence="1 2" key="1">
    <citation type="journal article" date="2015" name="Mol. Plant Microbe Interact.">
        <title>Genome, transcriptome, and functional analyses of Penicillium expansum provide new insights into secondary metabolism and pathogenicity.</title>
        <authorList>
            <person name="Ballester A.R."/>
            <person name="Marcet-Houben M."/>
            <person name="Levin E."/>
            <person name="Sela N."/>
            <person name="Selma-Lazaro C."/>
            <person name="Carmona L."/>
            <person name="Wisniewski M."/>
            <person name="Droby S."/>
            <person name="Gonzalez-Candelas L."/>
            <person name="Gabaldon T."/>
        </authorList>
    </citation>
    <scope>NUCLEOTIDE SEQUENCE [LARGE SCALE GENOMIC DNA]</scope>
    <source>
        <strain evidence="1 2">PHI-1</strain>
    </source>
</reference>
<evidence type="ECO:0000313" key="2">
    <source>
        <dbReference type="Proteomes" id="UP000030104"/>
    </source>
</evidence>
<gene>
    <name evidence="1" type="ORF">PITC_017590</name>
</gene>
<proteinExistence type="predicted"/>
<protein>
    <submittedName>
        <fullName evidence="1">Uncharacterized protein</fullName>
    </submittedName>
</protein>
<dbReference type="EMBL" id="JQGA01001169">
    <property type="protein sequence ID" value="KGO69112.1"/>
    <property type="molecule type" value="Genomic_DNA"/>
</dbReference>
<organism evidence="1 2">
    <name type="scientific">Penicillium italicum</name>
    <name type="common">Blue mold</name>
    <dbReference type="NCBI Taxonomy" id="40296"/>
    <lineage>
        <taxon>Eukaryota</taxon>
        <taxon>Fungi</taxon>
        <taxon>Dikarya</taxon>
        <taxon>Ascomycota</taxon>
        <taxon>Pezizomycotina</taxon>
        <taxon>Eurotiomycetes</taxon>
        <taxon>Eurotiomycetidae</taxon>
        <taxon>Eurotiales</taxon>
        <taxon>Aspergillaceae</taxon>
        <taxon>Penicillium</taxon>
    </lineage>
</organism>
<name>A0A0A2KMP6_PENIT</name>
<dbReference type="Proteomes" id="UP000030104">
    <property type="component" value="Unassembled WGS sequence"/>
</dbReference>
<sequence length="39" mass="4750">MGLEEVYSKLVSHQGRHVILYCYINYLLRPLFFSDLQRF</sequence>
<evidence type="ECO:0000313" key="1">
    <source>
        <dbReference type="EMBL" id="KGO69112.1"/>
    </source>
</evidence>
<accession>A0A0A2KMP6</accession>